<dbReference type="EMBL" id="JAKKPZ010000013">
    <property type="protein sequence ID" value="KAI1714469.1"/>
    <property type="molecule type" value="Genomic_DNA"/>
</dbReference>
<organism evidence="3 4">
    <name type="scientific">Ditylenchus destructor</name>
    <dbReference type="NCBI Taxonomy" id="166010"/>
    <lineage>
        <taxon>Eukaryota</taxon>
        <taxon>Metazoa</taxon>
        <taxon>Ecdysozoa</taxon>
        <taxon>Nematoda</taxon>
        <taxon>Chromadorea</taxon>
        <taxon>Rhabditida</taxon>
        <taxon>Tylenchina</taxon>
        <taxon>Tylenchomorpha</taxon>
        <taxon>Sphaerularioidea</taxon>
        <taxon>Anguinidae</taxon>
        <taxon>Anguininae</taxon>
        <taxon>Ditylenchus</taxon>
    </lineage>
</organism>
<feature type="domain" description="Apple" evidence="2">
    <location>
        <begin position="673"/>
        <end position="757"/>
    </location>
</feature>
<feature type="compositionally biased region" description="Polar residues" evidence="1">
    <location>
        <begin position="515"/>
        <end position="524"/>
    </location>
</feature>
<feature type="domain" description="Apple" evidence="2">
    <location>
        <begin position="160"/>
        <end position="247"/>
    </location>
</feature>
<accession>A0AAD4R0V8</accession>
<evidence type="ECO:0000259" key="2">
    <source>
        <dbReference type="PROSITE" id="PS50948"/>
    </source>
</evidence>
<keyword evidence="4" id="KW-1185">Reference proteome</keyword>
<dbReference type="SUPFAM" id="SSF57414">
    <property type="entry name" value="Hairpin loop containing domain-like"/>
    <property type="match status" value="2"/>
</dbReference>
<dbReference type="SMART" id="SM00473">
    <property type="entry name" value="PAN_AP"/>
    <property type="match status" value="3"/>
</dbReference>
<feature type="compositionally biased region" description="Low complexity" evidence="1">
    <location>
        <begin position="258"/>
        <end position="312"/>
    </location>
</feature>
<dbReference type="Pfam" id="PF00024">
    <property type="entry name" value="PAN_1"/>
    <property type="match status" value="2"/>
</dbReference>
<dbReference type="InterPro" id="IPR003609">
    <property type="entry name" value="Pan_app"/>
</dbReference>
<feature type="compositionally biased region" description="Polar residues" evidence="1">
    <location>
        <begin position="556"/>
        <end position="567"/>
    </location>
</feature>
<evidence type="ECO:0000256" key="1">
    <source>
        <dbReference type="SAM" id="MobiDB-lite"/>
    </source>
</evidence>
<proteinExistence type="predicted"/>
<dbReference type="InterPro" id="IPR052774">
    <property type="entry name" value="Celegans_DevNeuronal_Protein"/>
</dbReference>
<dbReference type="Proteomes" id="UP001201812">
    <property type="component" value="Unassembled WGS sequence"/>
</dbReference>
<dbReference type="PROSITE" id="PS50948">
    <property type="entry name" value="PAN"/>
    <property type="match status" value="2"/>
</dbReference>
<feature type="compositionally biased region" description="Polar residues" evidence="1">
    <location>
        <begin position="397"/>
        <end position="413"/>
    </location>
</feature>
<feature type="region of interest" description="Disordered" evidence="1">
    <location>
        <begin position="1"/>
        <end position="33"/>
    </location>
</feature>
<name>A0AAD4R0V8_9BILA</name>
<feature type="compositionally biased region" description="Polar residues" evidence="1">
    <location>
        <begin position="1"/>
        <end position="17"/>
    </location>
</feature>
<comment type="caution">
    <text evidence="3">The sequence shown here is derived from an EMBL/GenBank/DDBJ whole genome shotgun (WGS) entry which is preliminary data.</text>
</comment>
<dbReference type="Gene3D" id="3.50.4.10">
    <property type="entry name" value="Hepatocyte Growth Factor"/>
    <property type="match status" value="2"/>
</dbReference>
<feature type="region of interest" description="Disordered" evidence="1">
    <location>
        <begin position="127"/>
        <end position="155"/>
    </location>
</feature>
<feature type="compositionally biased region" description="Polar residues" evidence="1">
    <location>
        <begin position="420"/>
        <end position="449"/>
    </location>
</feature>
<feature type="region of interest" description="Disordered" evidence="1">
    <location>
        <begin position="638"/>
        <end position="675"/>
    </location>
</feature>
<feature type="compositionally biased region" description="Low complexity" evidence="1">
    <location>
        <begin position="480"/>
        <end position="514"/>
    </location>
</feature>
<feature type="region of interest" description="Disordered" evidence="1">
    <location>
        <begin position="73"/>
        <end position="109"/>
    </location>
</feature>
<feature type="region of interest" description="Disordered" evidence="1">
    <location>
        <begin position="258"/>
        <end position="579"/>
    </location>
</feature>
<feature type="compositionally biased region" description="Low complexity" evidence="1">
    <location>
        <begin position="530"/>
        <end position="555"/>
    </location>
</feature>
<dbReference type="AlphaFoldDB" id="A0AAD4R0V8"/>
<evidence type="ECO:0000313" key="4">
    <source>
        <dbReference type="Proteomes" id="UP001201812"/>
    </source>
</evidence>
<sequence>MNSNSFPPDSTNILKTNSQRKCRPNRTQQPIQLKRPSRISHWLLLFTLVLSLTFHSAYGQGYAAYANGGAQTQASASTGEGEASSSDSASSSGGDAVKAPMAPLAPPRVPLGMTAEASVEGSSMDLAPAISPMQSSSGPSLGYRPPPPPVRRDAESIGKCSFDSTKWSIEPQSAISTAIMFDRQTGLTCEECLEKCIKFQDHSTPWVCRSLTYDNNWKICDLFAINGTDSPYFLTQYEGRDYYAFLAALPPTDAQLSSLAVSPVGSPSPSSVPSVPATSASESTDSNAAPSAPSTAAEQPANAGASAAAESQPPQPALVEASAQSAESNGPEVAPSVPEAPSVPAPSSESASVNGSRSYGAKIQQVGELESNSVDISGAKETNIEIGGEKSGILTEEPQSGQDGALPTTSSLLSEGAASETPTPLPSDSSNDQSILIGNEAKSSSSNQGDLFHSGQYEGQGGLPHIAQYAGESADSLGVSFSSPASIISESSEPPQTSDSGISTSSSPSIVTETLTSNTETSAANLEIGTESASTTSQSESESRATSEATSSTAEITNQNSESSTSYPPDRKKSIITEFKTLRSSIHQLPPSLNPGRKEVQASTSLEAVESVQNISASALPVTAEGIKTVQLETSSAQLEIDNKPDPTASPPTINDDTSKSSPSSDSAEGKGCGPDELTRYMSFNGFEKLPGGENVEFSNANTVKECAEACDQPKLFACTSAMLTPSGCELATNSANHSNSEALRPSARSTYLEKFCISSKLAKNVAKVSNAIPGHILVGHVQEVIDARTFLDCQLACLRSETEYGFICRSAMWYPTDEDQNCLLNSESKSTQPDVFVPEDQGVTMIYFEMAKEDSAIKGSASAAMMRFRDSPLSASSIAELKNRMFGLGTSKWTRWSLCKKESANSMRHRYLKCTDKKDVRKCPKESVMCKNLPPLPIQRINKATFSQRNQMDASSGFNRAPQGECRAVRDAFDRKHCPYGMRVDISTGRREYCAKPVDC</sequence>
<reference evidence="3" key="1">
    <citation type="submission" date="2022-01" db="EMBL/GenBank/DDBJ databases">
        <title>Genome Sequence Resource for Two Populations of Ditylenchus destructor, the Migratory Endoparasitic Phytonematode.</title>
        <authorList>
            <person name="Zhang H."/>
            <person name="Lin R."/>
            <person name="Xie B."/>
        </authorList>
    </citation>
    <scope>NUCLEOTIDE SEQUENCE</scope>
    <source>
        <strain evidence="3">BazhouSP</strain>
    </source>
</reference>
<feature type="compositionally biased region" description="Low complexity" evidence="1">
    <location>
        <begin position="73"/>
        <end position="96"/>
    </location>
</feature>
<dbReference type="PANTHER" id="PTHR47327:SF11">
    <property type="entry name" value="PROTEIN CBG21204"/>
    <property type="match status" value="1"/>
</dbReference>
<dbReference type="GO" id="GO:0009653">
    <property type="term" value="P:anatomical structure morphogenesis"/>
    <property type="evidence" value="ECO:0007669"/>
    <property type="project" value="TreeGrafter"/>
</dbReference>
<dbReference type="CDD" id="cd01099">
    <property type="entry name" value="PAN_AP_HGF"/>
    <property type="match status" value="1"/>
</dbReference>
<feature type="compositionally biased region" description="Low complexity" evidence="1">
    <location>
        <begin position="331"/>
        <end position="353"/>
    </location>
</feature>
<dbReference type="PANTHER" id="PTHR47327">
    <property type="entry name" value="FI18240P1-RELATED"/>
    <property type="match status" value="1"/>
</dbReference>
<gene>
    <name evidence="3" type="ORF">DdX_08564</name>
</gene>
<evidence type="ECO:0000313" key="3">
    <source>
        <dbReference type="EMBL" id="KAI1714469.1"/>
    </source>
</evidence>
<protein>
    <submittedName>
        <fullName evidence="3">PAN domain-containing protein</fullName>
    </submittedName>
</protein>